<sequence>MLSEQPMTGWLLWCPGYDQGLIRPVLTESGHVVLLCDEGSEVWLHPSEVSEKSWIDPNPPTWRVADGVSVAPRTTRWARREQLPASWGAVEWHDG</sequence>
<name>A0A401V2W7_9CELL</name>
<keyword evidence="2" id="KW-1185">Reference proteome</keyword>
<evidence type="ECO:0000313" key="2">
    <source>
        <dbReference type="Proteomes" id="UP000288246"/>
    </source>
</evidence>
<evidence type="ECO:0000313" key="1">
    <source>
        <dbReference type="EMBL" id="GCD21259.1"/>
    </source>
</evidence>
<comment type="caution">
    <text evidence="1">The sequence shown here is derived from an EMBL/GenBank/DDBJ whole genome shotgun (WGS) entry which is preliminary data.</text>
</comment>
<accession>A0A401V2W7</accession>
<organism evidence="1 2">
    <name type="scientific">Cellulomonas algicola</name>
    <dbReference type="NCBI Taxonomy" id="2071633"/>
    <lineage>
        <taxon>Bacteria</taxon>
        <taxon>Bacillati</taxon>
        <taxon>Actinomycetota</taxon>
        <taxon>Actinomycetes</taxon>
        <taxon>Micrococcales</taxon>
        <taxon>Cellulomonadaceae</taxon>
        <taxon>Cellulomonas</taxon>
    </lineage>
</organism>
<dbReference type="Proteomes" id="UP000288246">
    <property type="component" value="Unassembled WGS sequence"/>
</dbReference>
<proteinExistence type="predicted"/>
<gene>
    <name evidence="1" type="ORF">CTKZ_28210</name>
</gene>
<dbReference type="EMBL" id="BHYL01000255">
    <property type="protein sequence ID" value="GCD21259.1"/>
    <property type="molecule type" value="Genomic_DNA"/>
</dbReference>
<reference evidence="1 2" key="1">
    <citation type="submission" date="2018-11" db="EMBL/GenBank/DDBJ databases">
        <title>Draft genome sequence of Cellulomonas takizawaensis strain TKZ-21.</title>
        <authorList>
            <person name="Yamamura H."/>
            <person name="Hayashi T."/>
            <person name="Hamada M."/>
            <person name="Serisawa Y."/>
            <person name="Matsuyama K."/>
            <person name="Nakagawa Y."/>
            <person name="Otoguro M."/>
            <person name="Yanagida F."/>
            <person name="Hayakawa M."/>
        </authorList>
    </citation>
    <scope>NUCLEOTIDE SEQUENCE [LARGE SCALE GENOMIC DNA]</scope>
    <source>
        <strain evidence="1 2">TKZ-21</strain>
    </source>
</reference>
<dbReference type="AlphaFoldDB" id="A0A401V2W7"/>
<protein>
    <submittedName>
        <fullName evidence="1">Uncharacterized protein</fullName>
    </submittedName>
</protein>